<name>X0XK32_9ZZZZ</name>
<organism evidence="1">
    <name type="scientific">marine sediment metagenome</name>
    <dbReference type="NCBI Taxonomy" id="412755"/>
    <lineage>
        <taxon>unclassified sequences</taxon>
        <taxon>metagenomes</taxon>
        <taxon>ecological metagenomes</taxon>
    </lineage>
</organism>
<dbReference type="AlphaFoldDB" id="X0XK32"/>
<feature type="non-terminal residue" evidence="1">
    <location>
        <position position="1"/>
    </location>
</feature>
<accession>X0XK32</accession>
<comment type="caution">
    <text evidence="1">The sequence shown here is derived from an EMBL/GenBank/DDBJ whole genome shotgun (WGS) entry which is preliminary data.</text>
</comment>
<proteinExistence type="predicted"/>
<sequence>VPADSVIQGGNFSQHTPDTPIMVGRALTIDGGNWINVRKDAAWIINGGNWAQIEFCANKNPHLVAHGLPAEPENCSHAEAHEIVVDSVVIDTVYVYTNEVL</sequence>
<gene>
    <name evidence="1" type="ORF">S01H1_79856</name>
</gene>
<reference evidence="1" key="1">
    <citation type="journal article" date="2014" name="Front. Microbiol.">
        <title>High frequency of phylogenetically diverse reductive dehalogenase-homologous genes in deep subseafloor sedimentary metagenomes.</title>
        <authorList>
            <person name="Kawai M."/>
            <person name="Futagami T."/>
            <person name="Toyoda A."/>
            <person name="Takaki Y."/>
            <person name="Nishi S."/>
            <person name="Hori S."/>
            <person name="Arai W."/>
            <person name="Tsubouchi T."/>
            <person name="Morono Y."/>
            <person name="Uchiyama I."/>
            <person name="Ito T."/>
            <person name="Fujiyama A."/>
            <person name="Inagaki F."/>
            <person name="Takami H."/>
        </authorList>
    </citation>
    <scope>NUCLEOTIDE SEQUENCE</scope>
    <source>
        <strain evidence="1">Expedition CK06-06</strain>
    </source>
</reference>
<dbReference type="EMBL" id="BARS01053873">
    <property type="protein sequence ID" value="GAG43519.1"/>
    <property type="molecule type" value="Genomic_DNA"/>
</dbReference>
<evidence type="ECO:0000313" key="1">
    <source>
        <dbReference type="EMBL" id="GAG43519.1"/>
    </source>
</evidence>
<protein>
    <submittedName>
        <fullName evidence="1">Uncharacterized protein</fullName>
    </submittedName>
</protein>